<name>A0ABQ5JKQ4_9LACO</name>
<feature type="transmembrane region" description="Helical" evidence="6">
    <location>
        <begin position="62"/>
        <end position="80"/>
    </location>
</feature>
<dbReference type="PANTHER" id="PTHR23291">
    <property type="entry name" value="BAX INHIBITOR-RELATED"/>
    <property type="match status" value="1"/>
</dbReference>
<organism evidence="7 8">
    <name type="scientific">Furfurilactobacillus curtus</name>
    <dbReference type="NCBI Taxonomy" id="1746200"/>
    <lineage>
        <taxon>Bacteria</taxon>
        <taxon>Bacillati</taxon>
        <taxon>Bacillota</taxon>
        <taxon>Bacilli</taxon>
        <taxon>Lactobacillales</taxon>
        <taxon>Lactobacillaceae</taxon>
        <taxon>Furfurilactobacillus</taxon>
    </lineage>
</organism>
<keyword evidence="8" id="KW-1185">Reference proteome</keyword>
<evidence type="ECO:0000256" key="3">
    <source>
        <dbReference type="ARBA" id="ARBA00022692"/>
    </source>
</evidence>
<protein>
    <submittedName>
        <fullName evidence="7">Membrane protein</fullName>
    </submittedName>
</protein>
<comment type="subcellular location">
    <subcellularLocation>
        <location evidence="1">Membrane</location>
        <topology evidence="1">Multi-pass membrane protein</topology>
    </subcellularLocation>
</comment>
<evidence type="ECO:0000313" key="8">
    <source>
        <dbReference type="Proteomes" id="UP001628078"/>
    </source>
</evidence>
<feature type="transmembrane region" description="Helical" evidence="6">
    <location>
        <begin position="27"/>
        <end position="50"/>
    </location>
</feature>
<evidence type="ECO:0000256" key="2">
    <source>
        <dbReference type="ARBA" id="ARBA00010350"/>
    </source>
</evidence>
<keyword evidence="4 6" id="KW-1133">Transmembrane helix</keyword>
<dbReference type="InterPro" id="IPR006214">
    <property type="entry name" value="Bax_inhibitor_1-related"/>
</dbReference>
<evidence type="ECO:0000256" key="5">
    <source>
        <dbReference type="ARBA" id="ARBA00023136"/>
    </source>
</evidence>
<comment type="caution">
    <text evidence="7">The sequence shown here is derived from an EMBL/GenBank/DDBJ whole genome shotgun (WGS) entry which is preliminary data.</text>
</comment>
<dbReference type="PANTHER" id="PTHR23291:SF50">
    <property type="entry name" value="PROTEIN LIFEGUARD 4"/>
    <property type="match status" value="1"/>
</dbReference>
<dbReference type="RefSeq" id="WP_407882234.1">
    <property type="nucleotide sequence ID" value="NZ_BQXO01000001.1"/>
</dbReference>
<evidence type="ECO:0000256" key="4">
    <source>
        <dbReference type="ARBA" id="ARBA00022989"/>
    </source>
</evidence>
<reference evidence="7 8" key="1">
    <citation type="submission" date="2022-03" db="EMBL/GenBank/DDBJ databases">
        <title>Draft genome sequence of Furfurilactobacillus curtus JCM 31185.</title>
        <authorList>
            <person name="Suzuki S."/>
            <person name="Endo A."/>
            <person name="Kajikawa A."/>
        </authorList>
    </citation>
    <scope>NUCLEOTIDE SEQUENCE [LARGE SCALE GENOMIC DNA]</scope>
    <source>
        <strain evidence="7 8">JCM 31185</strain>
    </source>
</reference>
<gene>
    <name evidence="7" type="ORF">JCM31185_02560</name>
</gene>
<comment type="similarity">
    <text evidence="2 6">Belongs to the BI1 family.</text>
</comment>
<dbReference type="Pfam" id="PF01027">
    <property type="entry name" value="Bax1-I"/>
    <property type="match status" value="1"/>
</dbReference>
<evidence type="ECO:0000313" key="7">
    <source>
        <dbReference type="EMBL" id="GKT04967.1"/>
    </source>
</evidence>
<feature type="transmembrane region" description="Helical" evidence="6">
    <location>
        <begin position="92"/>
        <end position="111"/>
    </location>
</feature>
<keyword evidence="3 6" id="KW-0812">Transmembrane</keyword>
<feature type="transmembrane region" description="Helical" evidence="6">
    <location>
        <begin position="148"/>
        <end position="165"/>
    </location>
</feature>
<feature type="transmembrane region" description="Helical" evidence="6">
    <location>
        <begin position="171"/>
        <end position="188"/>
    </location>
</feature>
<evidence type="ECO:0000256" key="6">
    <source>
        <dbReference type="RuleBase" id="RU004379"/>
    </source>
</evidence>
<proteinExistence type="inferred from homology"/>
<dbReference type="Proteomes" id="UP001628078">
    <property type="component" value="Unassembled WGS sequence"/>
</dbReference>
<evidence type="ECO:0000256" key="1">
    <source>
        <dbReference type="ARBA" id="ARBA00004141"/>
    </source>
</evidence>
<dbReference type="EMBL" id="BQXO01000001">
    <property type="protein sequence ID" value="GKT04967.1"/>
    <property type="molecule type" value="Genomic_DNA"/>
</dbReference>
<keyword evidence="5 6" id="KW-0472">Membrane</keyword>
<feature type="transmembrane region" description="Helical" evidence="6">
    <location>
        <begin position="209"/>
        <end position="232"/>
    </location>
</feature>
<dbReference type="CDD" id="cd10432">
    <property type="entry name" value="BI-1-like_bacterial"/>
    <property type="match status" value="1"/>
</dbReference>
<feature type="transmembrane region" description="Helical" evidence="6">
    <location>
        <begin position="117"/>
        <end position="136"/>
    </location>
</feature>
<accession>A0ABQ5JKQ4</accession>
<sequence length="240" mass="26374">MNNNEYQQPRREVNVQASGLSAFMSRVFGYMGLAVLISAVVAILAGVVYQKQYFGFLAANSWFMWVLIIAEFGLVIGGSFQAKRSASAGLTMLLGFAAINGLMLSTIFLAYTSATIFSAFFASAAIFGGMAVYGMTTHRDLSRIGTQMIFALFGVIVVSLINMFLHSSVISYVFSFVIVGIFVVLTAWDTQRMRRIYEQYGNQVALGGLAIQGAFQLYLDFINIFIYVLQIFGFSGGNRN</sequence>